<evidence type="ECO:0000313" key="3">
    <source>
        <dbReference type="Proteomes" id="UP001597458"/>
    </source>
</evidence>
<proteinExistence type="predicted"/>
<dbReference type="Gene3D" id="3.40.50.10320">
    <property type="entry name" value="LmbE-like"/>
    <property type="match status" value="1"/>
</dbReference>
<keyword evidence="3" id="KW-1185">Reference proteome</keyword>
<organism evidence="2 3">
    <name type="scientific">Terrilactibacillus laevilacticus</name>
    <dbReference type="NCBI Taxonomy" id="1380157"/>
    <lineage>
        <taxon>Bacteria</taxon>
        <taxon>Bacillati</taxon>
        <taxon>Bacillota</taxon>
        <taxon>Bacilli</taxon>
        <taxon>Bacillales</taxon>
        <taxon>Bacillaceae</taxon>
        <taxon>Terrilactibacillus</taxon>
    </lineage>
</organism>
<dbReference type="InterPro" id="IPR003737">
    <property type="entry name" value="GlcNAc_PI_deacetylase-related"/>
</dbReference>
<dbReference type="RefSeq" id="WP_141189502.1">
    <property type="nucleotide sequence ID" value="NZ_JBHUMR010000008.1"/>
</dbReference>
<accession>A0ABW5PP35</accession>
<comment type="cofactor">
    <cofactor evidence="1">
        <name>Zn(2+)</name>
        <dbReference type="ChEBI" id="CHEBI:29105"/>
    </cofactor>
</comment>
<evidence type="ECO:0000256" key="1">
    <source>
        <dbReference type="ARBA" id="ARBA00001947"/>
    </source>
</evidence>
<dbReference type="EMBL" id="JBHUMR010000008">
    <property type="protein sequence ID" value="MFD2616627.1"/>
    <property type="molecule type" value="Genomic_DNA"/>
</dbReference>
<evidence type="ECO:0000313" key="2">
    <source>
        <dbReference type="EMBL" id="MFD2616627.1"/>
    </source>
</evidence>
<dbReference type="InterPro" id="IPR023842">
    <property type="entry name" value="Bacillithiol_biosynth_BshB1"/>
</dbReference>
<gene>
    <name evidence="2" type="primary">bshB1</name>
    <name evidence="2" type="ORF">ACFSTF_04805</name>
</gene>
<dbReference type="SUPFAM" id="SSF102588">
    <property type="entry name" value="LmbE-like"/>
    <property type="match status" value="1"/>
</dbReference>
<reference evidence="3" key="1">
    <citation type="journal article" date="2019" name="Int. J. Syst. Evol. Microbiol.">
        <title>The Global Catalogue of Microorganisms (GCM) 10K type strain sequencing project: providing services to taxonomists for standard genome sequencing and annotation.</title>
        <authorList>
            <consortium name="The Broad Institute Genomics Platform"/>
            <consortium name="The Broad Institute Genome Sequencing Center for Infectious Disease"/>
            <person name="Wu L."/>
            <person name="Ma J."/>
        </authorList>
    </citation>
    <scope>NUCLEOTIDE SEQUENCE [LARGE SCALE GENOMIC DNA]</scope>
    <source>
        <strain evidence="3">TISTR 2241</strain>
    </source>
</reference>
<dbReference type="PANTHER" id="PTHR12993:SF30">
    <property type="entry name" value="N-ACETYL-ALPHA-D-GLUCOSAMINYL L-MALATE DEACETYLASE 1"/>
    <property type="match status" value="1"/>
</dbReference>
<dbReference type="PANTHER" id="PTHR12993">
    <property type="entry name" value="N-ACETYLGLUCOSAMINYL-PHOSPHATIDYLINOSITOL DE-N-ACETYLASE-RELATED"/>
    <property type="match status" value="1"/>
</dbReference>
<dbReference type="Proteomes" id="UP001597458">
    <property type="component" value="Unassembled WGS sequence"/>
</dbReference>
<protein>
    <submittedName>
        <fullName evidence="2">Bacillithiol biosynthesis deacetylase BshB1</fullName>
    </submittedName>
</protein>
<dbReference type="Pfam" id="PF02585">
    <property type="entry name" value="PIG-L"/>
    <property type="match status" value="1"/>
</dbReference>
<sequence length="236" mass="26464">MSERQLDILAFGAHPDDVEIGMGGTLALHAQKGYKVGICDLTKADLSSNGNVELRQKEAKRASIALNLEVRENLGFPDRGLQFTEEKCAAIVDIIREYQPKVIFAPYNKDRHPDHGDCGHLIDQAYFSAGIKKYTAHLNLPSFRPKELYYYFINGFHHPDFVVNISDVYEKKLAALIAYESQFEPTNGVDTPLTNGYIETVQSRDRLFGKEINVTYAEGFKTKRPLTLGDIVGGHV</sequence>
<dbReference type="NCBIfam" id="TIGR04001">
    <property type="entry name" value="thiol_BshB1"/>
    <property type="match status" value="1"/>
</dbReference>
<dbReference type="InterPro" id="IPR024078">
    <property type="entry name" value="LmbE-like_dom_sf"/>
</dbReference>
<name>A0ABW5PP35_9BACI</name>
<comment type="caution">
    <text evidence="2">The sequence shown here is derived from an EMBL/GenBank/DDBJ whole genome shotgun (WGS) entry which is preliminary data.</text>
</comment>